<dbReference type="PANTHER" id="PTHR37423">
    <property type="entry name" value="SOLUBLE LYTIC MUREIN TRANSGLYCOSYLASE-RELATED"/>
    <property type="match status" value="1"/>
</dbReference>
<dbReference type="InterPro" id="IPR008258">
    <property type="entry name" value="Transglycosylase_SLT_dom_1"/>
</dbReference>
<dbReference type="CDD" id="cd00254">
    <property type="entry name" value="LT-like"/>
    <property type="match status" value="1"/>
</dbReference>
<organism evidence="5 6">
    <name type="scientific">Roseovarius phycicola</name>
    <dbReference type="NCBI Taxonomy" id="3080976"/>
    <lineage>
        <taxon>Bacteria</taxon>
        <taxon>Pseudomonadati</taxon>
        <taxon>Pseudomonadota</taxon>
        <taxon>Alphaproteobacteria</taxon>
        <taxon>Rhodobacterales</taxon>
        <taxon>Roseobacteraceae</taxon>
        <taxon>Roseovarius</taxon>
    </lineage>
</organism>
<protein>
    <submittedName>
        <fullName evidence="5">Lytic transglycosylase domain-containing protein</fullName>
    </submittedName>
</protein>
<feature type="domain" description="Transglycosylase SLT" evidence="4">
    <location>
        <begin position="141"/>
        <end position="244"/>
    </location>
</feature>
<feature type="chain" id="PRO_5047236009" evidence="3">
    <location>
        <begin position="23"/>
        <end position="281"/>
    </location>
</feature>
<keyword evidence="3" id="KW-0732">Signal</keyword>
<accession>A0ABZ2HL15</accession>
<dbReference type="EMBL" id="CP146069">
    <property type="protein sequence ID" value="WWR45975.1"/>
    <property type="molecule type" value="Genomic_DNA"/>
</dbReference>
<dbReference type="Gene3D" id="1.10.530.10">
    <property type="match status" value="1"/>
</dbReference>
<dbReference type="PANTHER" id="PTHR37423:SF2">
    <property type="entry name" value="MEMBRANE-BOUND LYTIC MUREIN TRANSGLYCOSYLASE C"/>
    <property type="match status" value="1"/>
</dbReference>
<dbReference type="Proteomes" id="UP001364156">
    <property type="component" value="Chromosome"/>
</dbReference>
<reference evidence="5 6" key="1">
    <citation type="submission" date="2023-10" db="EMBL/GenBank/DDBJ databases">
        <title>Roseovarius strain S88 nov., isolated from a marine algae.</title>
        <authorList>
            <person name="Lee M.W."/>
            <person name="Lee J.K."/>
            <person name="Kim J.M."/>
            <person name="Choi D.G."/>
            <person name="Baek J.H."/>
            <person name="Bayburt H."/>
            <person name="Jung J.J."/>
            <person name="Han D.M."/>
            <person name="Jeon C.O."/>
        </authorList>
    </citation>
    <scope>NUCLEOTIDE SEQUENCE [LARGE SCALE GENOMIC DNA]</scope>
    <source>
        <strain evidence="5 6">S88</strain>
    </source>
</reference>
<evidence type="ECO:0000313" key="5">
    <source>
        <dbReference type="EMBL" id="WWR45975.1"/>
    </source>
</evidence>
<sequence>MRFIAVSTICASLMCASPGFSADPEPYPTFTFKREKAPAPGQTRKITVQVDPDAYHAYLNPEPKAEGSKTGGETAALPSVPTAKASYDWFWTQVPPGQDEEATARLRTALNTLRKGPDGATVKGPRLQHVQKIAEVEGANILKATIGTNVSPALVLAVIAVESGGKVTAESHAGAQGVMQLMPATAERFGVADSFVSADNIKGGVAYLDWLLKEFDGDAVLALAGYNAGENAVKKHKGVPPFAETRDYIPKVLAAFEVARGLCKTQPELVTDACALTLASN</sequence>
<dbReference type="RefSeq" id="WP_338548877.1">
    <property type="nucleotide sequence ID" value="NZ_CP146069.1"/>
</dbReference>
<dbReference type="InterPro" id="IPR023346">
    <property type="entry name" value="Lysozyme-like_dom_sf"/>
</dbReference>
<feature type="signal peptide" evidence="3">
    <location>
        <begin position="1"/>
        <end position="22"/>
    </location>
</feature>
<comment type="similarity">
    <text evidence="1">Belongs to the transglycosylase Slt family.</text>
</comment>
<evidence type="ECO:0000313" key="6">
    <source>
        <dbReference type="Proteomes" id="UP001364156"/>
    </source>
</evidence>
<dbReference type="SUPFAM" id="SSF53955">
    <property type="entry name" value="Lysozyme-like"/>
    <property type="match status" value="1"/>
</dbReference>
<evidence type="ECO:0000256" key="3">
    <source>
        <dbReference type="SAM" id="SignalP"/>
    </source>
</evidence>
<keyword evidence="6" id="KW-1185">Reference proteome</keyword>
<dbReference type="Pfam" id="PF01464">
    <property type="entry name" value="SLT"/>
    <property type="match status" value="1"/>
</dbReference>
<proteinExistence type="inferred from homology"/>
<evidence type="ECO:0000256" key="2">
    <source>
        <dbReference type="ARBA" id="ARBA00009387"/>
    </source>
</evidence>
<comment type="similarity">
    <text evidence="2">Belongs to the virb1 family.</text>
</comment>
<evidence type="ECO:0000256" key="1">
    <source>
        <dbReference type="ARBA" id="ARBA00007734"/>
    </source>
</evidence>
<name>A0ABZ2HL15_9RHOB</name>
<evidence type="ECO:0000259" key="4">
    <source>
        <dbReference type="Pfam" id="PF01464"/>
    </source>
</evidence>
<gene>
    <name evidence="5" type="ORF">RZ517_14505</name>
</gene>